<organism evidence="3 4">
    <name type="scientific">Vanrija albida</name>
    <dbReference type="NCBI Taxonomy" id="181172"/>
    <lineage>
        <taxon>Eukaryota</taxon>
        <taxon>Fungi</taxon>
        <taxon>Dikarya</taxon>
        <taxon>Basidiomycota</taxon>
        <taxon>Agaricomycotina</taxon>
        <taxon>Tremellomycetes</taxon>
        <taxon>Trichosporonales</taxon>
        <taxon>Trichosporonaceae</taxon>
        <taxon>Vanrija</taxon>
    </lineage>
</organism>
<reference evidence="3 4" key="1">
    <citation type="submission" date="2023-08" db="EMBL/GenBank/DDBJ databases">
        <title>Annotated Genome Sequence of Vanrija albida AlHP1.</title>
        <authorList>
            <person name="Herzog R."/>
        </authorList>
    </citation>
    <scope>NUCLEOTIDE SEQUENCE [LARGE SCALE GENOMIC DNA]</scope>
    <source>
        <strain evidence="3 4">AlHP1</strain>
    </source>
</reference>
<accession>A0ABR3Q567</accession>
<evidence type="ECO:0000256" key="1">
    <source>
        <dbReference type="SAM" id="MobiDB-lite"/>
    </source>
</evidence>
<dbReference type="RefSeq" id="XP_069209541.1">
    <property type="nucleotide sequence ID" value="XM_069352123.1"/>
</dbReference>
<protein>
    <recommendedName>
        <fullName evidence="5">Extracellular membrane protein CFEM domain-containing protein</fullName>
    </recommendedName>
</protein>
<feature type="compositionally biased region" description="Polar residues" evidence="1">
    <location>
        <begin position="205"/>
        <end position="219"/>
    </location>
</feature>
<keyword evidence="2" id="KW-0732">Signal</keyword>
<dbReference type="GeneID" id="95984633"/>
<keyword evidence="4" id="KW-1185">Reference proteome</keyword>
<name>A0ABR3Q567_9TREE</name>
<evidence type="ECO:0000313" key="4">
    <source>
        <dbReference type="Proteomes" id="UP001565368"/>
    </source>
</evidence>
<evidence type="ECO:0008006" key="5">
    <source>
        <dbReference type="Google" id="ProtNLM"/>
    </source>
</evidence>
<evidence type="ECO:0000313" key="3">
    <source>
        <dbReference type="EMBL" id="KAL1409597.1"/>
    </source>
</evidence>
<feature type="chain" id="PRO_5045831302" description="Extracellular membrane protein CFEM domain-containing protein" evidence="2">
    <location>
        <begin position="19"/>
        <end position="245"/>
    </location>
</feature>
<comment type="caution">
    <text evidence="3">The sequence shown here is derived from an EMBL/GenBank/DDBJ whole genome shotgun (WGS) entry which is preliminary data.</text>
</comment>
<feature type="compositionally biased region" description="Low complexity" evidence="1">
    <location>
        <begin position="176"/>
        <end position="192"/>
    </location>
</feature>
<gene>
    <name evidence="3" type="ORF">Q8F55_003590</name>
</gene>
<sequence length="245" mass="23968">MLAHALLTLFVLAGAALASPDRAAVARAQAAVFDGPAAALHRRQSATAPAAAGGSTGPSGIVYATASGTTGEPLECVGTCTTWDAFYTGCVVNNDTASCFGICTPYAWNKVTECFSCQITVKQFNATKIETIKESLQSLAAGCAEGGSPVGSIAPLTSAPGTTNVLSDLTVATPKPGTPTAAASTSHSTNGAVGPGGGIPIVPASTSTSTSQPGVTSKPASGAADDALSLAAVLVVVLASTLVTL</sequence>
<dbReference type="Proteomes" id="UP001565368">
    <property type="component" value="Unassembled WGS sequence"/>
</dbReference>
<evidence type="ECO:0000256" key="2">
    <source>
        <dbReference type="SAM" id="SignalP"/>
    </source>
</evidence>
<feature type="signal peptide" evidence="2">
    <location>
        <begin position="1"/>
        <end position="18"/>
    </location>
</feature>
<feature type="region of interest" description="Disordered" evidence="1">
    <location>
        <begin position="176"/>
        <end position="222"/>
    </location>
</feature>
<proteinExistence type="predicted"/>
<dbReference type="EMBL" id="JBBXJM010000003">
    <property type="protein sequence ID" value="KAL1409597.1"/>
    <property type="molecule type" value="Genomic_DNA"/>
</dbReference>